<dbReference type="AlphaFoldDB" id="A0A916S3L5"/>
<dbReference type="SUPFAM" id="SSF47413">
    <property type="entry name" value="lambda repressor-like DNA-binding domains"/>
    <property type="match status" value="1"/>
</dbReference>
<gene>
    <name evidence="2" type="ORF">GCM10011491_05550</name>
</gene>
<organism evidence="2 3">
    <name type="scientific">Brucella endophytica</name>
    <dbReference type="NCBI Taxonomy" id="1963359"/>
    <lineage>
        <taxon>Bacteria</taxon>
        <taxon>Pseudomonadati</taxon>
        <taxon>Pseudomonadota</taxon>
        <taxon>Alphaproteobacteria</taxon>
        <taxon>Hyphomicrobiales</taxon>
        <taxon>Brucellaceae</taxon>
        <taxon>Brucella/Ochrobactrum group</taxon>
        <taxon>Brucella</taxon>
    </lineage>
</organism>
<evidence type="ECO:0000259" key="1">
    <source>
        <dbReference type="PROSITE" id="PS50943"/>
    </source>
</evidence>
<dbReference type="SMART" id="SM00530">
    <property type="entry name" value="HTH_XRE"/>
    <property type="match status" value="1"/>
</dbReference>
<reference evidence="2" key="1">
    <citation type="journal article" date="2014" name="Int. J. Syst. Evol. Microbiol.">
        <title>Complete genome sequence of Corynebacterium casei LMG S-19264T (=DSM 44701T), isolated from a smear-ripened cheese.</title>
        <authorList>
            <consortium name="US DOE Joint Genome Institute (JGI-PGF)"/>
            <person name="Walter F."/>
            <person name="Albersmeier A."/>
            <person name="Kalinowski J."/>
            <person name="Ruckert C."/>
        </authorList>
    </citation>
    <scope>NUCLEOTIDE SEQUENCE</scope>
    <source>
        <strain evidence="2">CGMCC 1.15082</strain>
    </source>
</reference>
<dbReference type="CDD" id="cd00093">
    <property type="entry name" value="HTH_XRE"/>
    <property type="match status" value="1"/>
</dbReference>
<dbReference type="InterPro" id="IPR001387">
    <property type="entry name" value="Cro/C1-type_HTH"/>
</dbReference>
<name>A0A916S3L5_9HYPH</name>
<evidence type="ECO:0000313" key="3">
    <source>
        <dbReference type="Proteomes" id="UP000646478"/>
    </source>
</evidence>
<dbReference type="Gene3D" id="1.10.260.40">
    <property type="entry name" value="lambda repressor-like DNA-binding domains"/>
    <property type="match status" value="1"/>
</dbReference>
<dbReference type="RefSeq" id="WP_188821261.1">
    <property type="nucleotide sequence ID" value="NZ_BMHH01000002.1"/>
</dbReference>
<dbReference type="PROSITE" id="PS50943">
    <property type="entry name" value="HTH_CROC1"/>
    <property type="match status" value="1"/>
</dbReference>
<dbReference type="InterPro" id="IPR010982">
    <property type="entry name" value="Lambda_DNA-bd_dom_sf"/>
</dbReference>
<feature type="domain" description="HTH cro/C1-type" evidence="1">
    <location>
        <begin position="8"/>
        <end position="37"/>
    </location>
</feature>
<accession>A0A916S3L5</accession>
<reference evidence="2" key="2">
    <citation type="submission" date="2020-09" db="EMBL/GenBank/DDBJ databases">
        <authorList>
            <person name="Sun Q."/>
            <person name="Zhou Y."/>
        </authorList>
    </citation>
    <scope>NUCLEOTIDE SEQUENCE</scope>
    <source>
        <strain evidence="2">CGMCC 1.15082</strain>
    </source>
</reference>
<protein>
    <submittedName>
        <fullName evidence="2">Transcriptional regulator</fullName>
    </submittedName>
</protein>
<dbReference type="EMBL" id="BMHH01000002">
    <property type="protein sequence ID" value="GGA81153.1"/>
    <property type="molecule type" value="Genomic_DNA"/>
</dbReference>
<keyword evidence="3" id="KW-1185">Reference proteome</keyword>
<dbReference type="Proteomes" id="UP000646478">
    <property type="component" value="Unassembled WGS sequence"/>
</dbReference>
<comment type="caution">
    <text evidence="2">The sequence shown here is derived from an EMBL/GenBank/DDBJ whole genome shotgun (WGS) entry which is preliminary data.</text>
</comment>
<sequence length="86" mass="8854">MPITGNQIRAARSLAGMEQIALAEKAGVSANTIRNMEAAGADRVRVRTDTLDAVTDALKAAGVIFLDEGENSVGGPGVRLKASETS</sequence>
<dbReference type="GO" id="GO:0003677">
    <property type="term" value="F:DNA binding"/>
    <property type="evidence" value="ECO:0007669"/>
    <property type="project" value="InterPro"/>
</dbReference>
<dbReference type="Pfam" id="PF13560">
    <property type="entry name" value="HTH_31"/>
    <property type="match status" value="1"/>
</dbReference>
<evidence type="ECO:0000313" key="2">
    <source>
        <dbReference type="EMBL" id="GGA81153.1"/>
    </source>
</evidence>
<proteinExistence type="predicted"/>